<evidence type="ECO:0000256" key="1">
    <source>
        <dbReference type="SAM" id="MobiDB-lite"/>
    </source>
</evidence>
<protein>
    <submittedName>
        <fullName evidence="2">Uncharacterized protein</fullName>
    </submittedName>
</protein>
<organism evidence="2 3">
    <name type="scientific">Vespula squamosa</name>
    <name type="common">Southern yellow jacket</name>
    <name type="synonym">Wasp</name>
    <dbReference type="NCBI Taxonomy" id="30214"/>
    <lineage>
        <taxon>Eukaryota</taxon>
        <taxon>Metazoa</taxon>
        <taxon>Ecdysozoa</taxon>
        <taxon>Arthropoda</taxon>
        <taxon>Hexapoda</taxon>
        <taxon>Insecta</taxon>
        <taxon>Pterygota</taxon>
        <taxon>Neoptera</taxon>
        <taxon>Endopterygota</taxon>
        <taxon>Hymenoptera</taxon>
        <taxon>Apocrita</taxon>
        <taxon>Aculeata</taxon>
        <taxon>Vespoidea</taxon>
        <taxon>Vespidae</taxon>
        <taxon>Vespinae</taxon>
        <taxon>Vespula</taxon>
    </lineage>
</organism>
<evidence type="ECO:0000313" key="3">
    <source>
        <dbReference type="Proteomes" id="UP001607302"/>
    </source>
</evidence>
<comment type="caution">
    <text evidence="2">The sequence shown here is derived from an EMBL/GenBank/DDBJ whole genome shotgun (WGS) entry which is preliminary data.</text>
</comment>
<feature type="compositionally biased region" description="Acidic residues" evidence="1">
    <location>
        <begin position="1"/>
        <end position="19"/>
    </location>
</feature>
<feature type="region of interest" description="Disordered" evidence="1">
    <location>
        <begin position="1"/>
        <end position="34"/>
    </location>
</feature>
<evidence type="ECO:0000313" key="2">
    <source>
        <dbReference type="EMBL" id="KAL2740392.1"/>
    </source>
</evidence>
<dbReference type="EMBL" id="JAUDFV010000020">
    <property type="protein sequence ID" value="KAL2740392.1"/>
    <property type="molecule type" value="Genomic_DNA"/>
</dbReference>
<dbReference type="AlphaFoldDB" id="A0ABD2C5S7"/>
<reference evidence="2 3" key="1">
    <citation type="journal article" date="2024" name="Ann. Entomol. Soc. Am.">
        <title>Genomic analyses of the southern and eastern yellowjacket wasps (Hymenoptera: Vespidae) reveal evolutionary signatures of social life.</title>
        <authorList>
            <person name="Catto M.A."/>
            <person name="Caine P.B."/>
            <person name="Orr S.E."/>
            <person name="Hunt B.G."/>
            <person name="Goodisman M.A.D."/>
        </authorList>
    </citation>
    <scope>NUCLEOTIDE SEQUENCE [LARGE SCALE GENOMIC DNA]</scope>
    <source>
        <strain evidence="2">233</strain>
        <tissue evidence="2">Head and thorax</tissue>
    </source>
</reference>
<dbReference type="Proteomes" id="UP001607302">
    <property type="component" value="Unassembled WGS sequence"/>
</dbReference>
<accession>A0ABD2C5S7</accession>
<keyword evidence="3" id="KW-1185">Reference proteome</keyword>
<sequence>MSTLKDDEEEEEEEEEVKEEDCGRKLTEGSCGGRDWFNFDCSKVATVVRVKPTRSHPLSPRGWDAHLENEIAQPPEGVYPFAREHAQPRREKGRKVLWIYKLRYEGGEEVTEKLFMEGVGPPPVRGARTPGGLPDMRILLATSSPLQHFPHPFSTLSISFIPDGPVR</sequence>
<gene>
    <name evidence="2" type="ORF">V1478_000533</name>
</gene>
<name>A0ABD2C5S7_VESSQ</name>
<proteinExistence type="predicted"/>